<evidence type="ECO:0000256" key="2">
    <source>
        <dbReference type="SAM" id="Phobius"/>
    </source>
</evidence>
<feature type="compositionally biased region" description="Polar residues" evidence="1">
    <location>
        <begin position="240"/>
        <end position="266"/>
    </location>
</feature>
<dbReference type="Pfam" id="PF11283">
    <property type="entry name" value="DUF3084"/>
    <property type="match status" value="1"/>
</dbReference>
<evidence type="ECO:0008006" key="5">
    <source>
        <dbReference type="Google" id="ProtNLM"/>
    </source>
</evidence>
<keyword evidence="2" id="KW-0472">Membrane</keyword>
<dbReference type="Proteomes" id="UP000520814">
    <property type="component" value="Unassembled WGS sequence"/>
</dbReference>
<protein>
    <recommendedName>
        <fullName evidence="5">DUF3084 domain-containing protein</fullName>
    </recommendedName>
</protein>
<dbReference type="AlphaFoldDB" id="A0A7W9WA38"/>
<keyword evidence="4" id="KW-1185">Reference proteome</keyword>
<dbReference type="EMBL" id="JACHGW010000005">
    <property type="protein sequence ID" value="MBB6053192.1"/>
    <property type="molecule type" value="Genomic_DNA"/>
</dbReference>
<evidence type="ECO:0000313" key="4">
    <source>
        <dbReference type="Proteomes" id="UP000520814"/>
    </source>
</evidence>
<dbReference type="InterPro" id="IPR021435">
    <property type="entry name" value="DUF3084"/>
</dbReference>
<feature type="region of interest" description="Disordered" evidence="1">
    <location>
        <begin position="110"/>
        <end position="133"/>
    </location>
</feature>
<feature type="region of interest" description="Disordered" evidence="1">
    <location>
        <begin position="240"/>
        <end position="268"/>
    </location>
</feature>
<dbReference type="RefSeq" id="WP_184203238.1">
    <property type="nucleotide sequence ID" value="NZ_JACHGW010000005.1"/>
</dbReference>
<keyword evidence="2" id="KW-0812">Transmembrane</keyword>
<comment type="caution">
    <text evidence="3">The sequence shown here is derived from an EMBL/GenBank/DDBJ whole genome shotgun (WGS) entry which is preliminary data.</text>
</comment>
<evidence type="ECO:0000313" key="3">
    <source>
        <dbReference type="EMBL" id="MBB6053192.1"/>
    </source>
</evidence>
<feature type="transmembrane region" description="Helical" evidence="2">
    <location>
        <begin position="45"/>
        <end position="67"/>
    </location>
</feature>
<proteinExistence type="predicted"/>
<keyword evidence="2" id="KW-1133">Transmembrane helix</keyword>
<organism evidence="3 4">
    <name type="scientific">Armatimonas rosea</name>
    <dbReference type="NCBI Taxonomy" id="685828"/>
    <lineage>
        <taxon>Bacteria</taxon>
        <taxon>Bacillati</taxon>
        <taxon>Armatimonadota</taxon>
        <taxon>Armatimonadia</taxon>
        <taxon>Armatimonadales</taxon>
        <taxon>Armatimonadaceae</taxon>
        <taxon>Armatimonas</taxon>
    </lineage>
</organism>
<name>A0A7W9WA38_ARMRO</name>
<sequence>MNTTLIFFTLLVPVSGFIAWAGDKIGHVIGKRRHSLLGLRPRHTATLVTILSGVGIAAASFGMMFASSASFRDVIQRGGQLRRENEELGQQIRQSGQRVRLLQHEATLAEQEQKKAEQARAEATKRRNEAEAKFTSASSSLTLAEVSLLEEKSRLGRTQASLEAAQERVAQARSALDEARQRREHAEVAAKLVEGRLAAAREEARKAQGLADRATSEFNLVVQEQKRRLEGQRGELERLNTQVSEQTQRLSDQQRTLENQSTQATQQKREVGRLAMELELLEKQRQELEKRRNEAQDSLNEVLKVTIALRNGQISYRVGEEVARLSVPSGNEWKVHNILEGLLMTASRQAEKRGARTAPGGIRAVWIPERQIQGDDGKVQNLAEVDALHTAAKNISKSKEEVVVVVTAVGNAVVGEPVPVDIKTWRNPLILTAGQSLGELTVDGNKPGAELAETLSRFLRGEVRKRLLEAGTIPIGDTGEQSVGETSLDTLLKALDSVRSLHARARVTVRAARDLRAADPVALEFEIKPVEAPVVPPFQHQP</sequence>
<accession>A0A7W9WA38</accession>
<feature type="compositionally biased region" description="Basic and acidic residues" evidence="1">
    <location>
        <begin position="111"/>
        <end position="132"/>
    </location>
</feature>
<gene>
    <name evidence="3" type="ORF">HNQ39_005024</name>
</gene>
<reference evidence="3 4" key="1">
    <citation type="submission" date="2020-08" db="EMBL/GenBank/DDBJ databases">
        <title>Genomic Encyclopedia of Type Strains, Phase IV (KMG-IV): sequencing the most valuable type-strain genomes for metagenomic binning, comparative biology and taxonomic classification.</title>
        <authorList>
            <person name="Goeker M."/>
        </authorList>
    </citation>
    <scope>NUCLEOTIDE SEQUENCE [LARGE SCALE GENOMIC DNA]</scope>
    <source>
        <strain evidence="3 4">DSM 23562</strain>
    </source>
</reference>
<evidence type="ECO:0000256" key="1">
    <source>
        <dbReference type="SAM" id="MobiDB-lite"/>
    </source>
</evidence>